<evidence type="ECO:0000313" key="1">
    <source>
        <dbReference type="EMBL" id="KKT82355.1"/>
    </source>
</evidence>
<reference evidence="1 2" key="1">
    <citation type="journal article" date="2015" name="Nature">
        <title>rRNA introns, odd ribosomes, and small enigmatic genomes across a large radiation of phyla.</title>
        <authorList>
            <person name="Brown C.T."/>
            <person name="Hug L.A."/>
            <person name="Thomas B.C."/>
            <person name="Sharon I."/>
            <person name="Castelle C.J."/>
            <person name="Singh A."/>
            <person name="Wilkins M.J."/>
            <person name="Williams K.H."/>
            <person name="Banfield J.F."/>
        </authorList>
    </citation>
    <scope>NUCLEOTIDE SEQUENCE [LARGE SCALE GENOMIC DNA]</scope>
</reference>
<organism evidence="1 2">
    <name type="scientific">Candidatus Yanofskybacteria bacterium GW2011_GWA2_44_9</name>
    <dbReference type="NCBI Taxonomy" id="1619025"/>
    <lineage>
        <taxon>Bacteria</taxon>
        <taxon>Candidatus Yanofskyibacteriota</taxon>
    </lineage>
</organism>
<dbReference type="EMBL" id="LCJR01000008">
    <property type="protein sequence ID" value="KKT82355.1"/>
    <property type="molecule type" value="Genomic_DNA"/>
</dbReference>
<proteinExistence type="predicted"/>
<evidence type="ECO:0000313" key="2">
    <source>
        <dbReference type="Proteomes" id="UP000034032"/>
    </source>
</evidence>
<dbReference type="AlphaFoldDB" id="A0A0G1KFQ8"/>
<sequence length="105" mass="11413">MGKEDDLPLYLREMIDKLGVLVVISNRLLCSSLEKEVTYVKVTLPNGIYVVGTVGAGYTGLMMDTPNAAELVVAIANSEDLNATPEEKELIKKTAQKIASRYSGH</sequence>
<comment type="caution">
    <text evidence="1">The sequence shown here is derived from an EMBL/GenBank/DDBJ whole genome shotgun (WGS) entry which is preliminary data.</text>
</comment>
<accession>A0A0G1KFQ8</accession>
<name>A0A0G1KFQ8_9BACT</name>
<dbReference type="Proteomes" id="UP000034032">
    <property type="component" value="Unassembled WGS sequence"/>
</dbReference>
<protein>
    <submittedName>
        <fullName evidence="1">Uncharacterized protein</fullName>
    </submittedName>
</protein>
<gene>
    <name evidence="1" type="ORF">UW79_C0008G0019</name>
</gene>